<proteinExistence type="predicted"/>
<dbReference type="EMBL" id="RQTK01000394">
    <property type="protein sequence ID" value="RUS80382.1"/>
    <property type="molecule type" value="Genomic_DNA"/>
</dbReference>
<dbReference type="AlphaFoldDB" id="A0A3S0ZQF7"/>
<feature type="compositionally biased region" description="Basic and acidic residues" evidence="1">
    <location>
        <begin position="93"/>
        <end position="124"/>
    </location>
</feature>
<feature type="compositionally biased region" description="Polar residues" evidence="1">
    <location>
        <begin position="148"/>
        <end position="157"/>
    </location>
</feature>
<accession>A0A3S0ZQF7</accession>
<gene>
    <name evidence="2" type="ORF">EGW08_011847</name>
</gene>
<reference evidence="2 3" key="1">
    <citation type="submission" date="2019-01" db="EMBL/GenBank/DDBJ databases">
        <title>A draft genome assembly of the solar-powered sea slug Elysia chlorotica.</title>
        <authorList>
            <person name="Cai H."/>
            <person name="Li Q."/>
            <person name="Fang X."/>
            <person name="Li J."/>
            <person name="Curtis N.E."/>
            <person name="Altenburger A."/>
            <person name="Shibata T."/>
            <person name="Feng M."/>
            <person name="Maeda T."/>
            <person name="Schwartz J.A."/>
            <person name="Shigenobu S."/>
            <person name="Lundholm N."/>
            <person name="Nishiyama T."/>
            <person name="Yang H."/>
            <person name="Hasebe M."/>
            <person name="Li S."/>
            <person name="Pierce S.K."/>
            <person name="Wang J."/>
        </authorList>
    </citation>
    <scope>NUCLEOTIDE SEQUENCE [LARGE SCALE GENOMIC DNA]</scope>
    <source>
        <strain evidence="2">EC2010</strain>
        <tissue evidence="2">Whole organism of an adult</tissue>
    </source>
</reference>
<name>A0A3S0ZQF7_ELYCH</name>
<dbReference type="Proteomes" id="UP000271974">
    <property type="component" value="Unassembled WGS sequence"/>
</dbReference>
<evidence type="ECO:0000313" key="2">
    <source>
        <dbReference type="EMBL" id="RUS80382.1"/>
    </source>
</evidence>
<comment type="caution">
    <text evidence="2">The sequence shown here is derived from an EMBL/GenBank/DDBJ whole genome shotgun (WGS) entry which is preliminary data.</text>
</comment>
<organism evidence="2 3">
    <name type="scientific">Elysia chlorotica</name>
    <name type="common">Eastern emerald elysia</name>
    <name type="synonym">Sea slug</name>
    <dbReference type="NCBI Taxonomy" id="188477"/>
    <lineage>
        <taxon>Eukaryota</taxon>
        <taxon>Metazoa</taxon>
        <taxon>Spiralia</taxon>
        <taxon>Lophotrochozoa</taxon>
        <taxon>Mollusca</taxon>
        <taxon>Gastropoda</taxon>
        <taxon>Heterobranchia</taxon>
        <taxon>Euthyneura</taxon>
        <taxon>Panpulmonata</taxon>
        <taxon>Sacoglossa</taxon>
        <taxon>Placobranchoidea</taxon>
        <taxon>Plakobranchidae</taxon>
        <taxon>Elysia</taxon>
    </lineage>
</organism>
<keyword evidence="3" id="KW-1185">Reference proteome</keyword>
<sequence>MLKDPLPPISLTKPPKSKAQLMKENYERRKADPEKYRAYLDCQKRRAKDRRDALKAGATEEEKAQQREKTRERVAKWRQKQKEEGGKVPGKAKNGDKPVTRKQQEAIEKRRQQDRDRKRLERQGWSRQKKKAESMKAMARRKAKSSKTDQPVIQTDQPVEPKMRSKAARKQALYRLEQVLPLNPAARQETLKDLIRKHRHALLNVSVKQLLQQCKGGRQIIRNVAQHLTSPKRADRASTRRLLSISRQHLFSLKKAKSFTSKKLRKSDSSRATCTVIQEFLTENSTFLSEKKTRQCPKFSGRAQ</sequence>
<feature type="compositionally biased region" description="Basic and acidic residues" evidence="1">
    <location>
        <begin position="25"/>
        <end position="86"/>
    </location>
</feature>
<protein>
    <submittedName>
        <fullName evidence="2">Uncharacterized protein</fullName>
    </submittedName>
</protein>
<evidence type="ECO:0000256" key="1">
    <source>
        <dbReference type="SAM" id="MobiDB-lite"/>
    </source>
</evidence>
<feature type="region of interest" description="Disordered" evidence="1">
    <location>
        <begin position="1"/>
        <end position="20"/>
    </location>
</feature>
<feature type="region of interest" description="Disordered" evidence="1">
    <location>
        <begin position="25"/>
        <end position="165"/>
    </location>
</feature>
<evidence type="ECO:0000313" key="3">
    <source>
        <dbReference type="Proteomes" id="UP000271974"/>
    </source>
</evidence>